<dbReference type="Proteomes" id="UP000027931">
    <property type="component" value="Unassembled WGS sequence"/>
</dbReference>
<keyword evidence="3" id="KW-0349">Heme</keyword>
<dbReference type="STRING" id="1157490.EL26_00550"/>
<name>A0A074LSH5_9BACL</name>
<reference evidence="10 11" key="1">
    <citation type="journal article" date="2013" name="Int. J. Syst. Evol. Microbiol.">
        <title>Tumebacillus flagellatus sp. nov., an alpha-amylase/pullulanase-producing bacterium isolated from cassava wastewater.</title>
        <authorList>
            <person name="Wang Q."/>
            <person name="Xie N."/>
            <person name="Qin Y."/>
            <person name="Shen N."/>
            <person name="Zhu J."/>
            <person name="Mi H."/>
            <person name="Huang R."/>
        </authorList>
    </citation>
    <scope>NUCLEOTIDE SEQUENCE [LARGE SCALE GENOMIC DNA]</scope>
    <source>
        <strain evidence="10 11">GST4</strain>
    </source>
</reference>
<feature type="domain" description="Nitrite/Sulfite reductase ferredoxin-like" evidence="9">
    <location>
        <begin position="309"/>
        <end position="373"/>
    </location>
</feature>
<dbReference type="GO" id="GO:0020037">
    <property type="term" value="F:heme binding"/>
    <property type="evidence" value="ECO:0007669"/>
    <property type="project" value="InterPro"/>
</dbReference>
<evidence type="ECO:0000256" key="4">
    <source>
        <dbReference type="ARBA" id="ARBA00022723"/>
    </source>
</evidence>
<dbReference type="GO" id="GO:0051539">
    <property type="term" value="F:4 iron, 4 sulfur cluster binding"/>
    <property type="evidence" value="ECO:0007669"/>
    <property type="project" value="UniProtKB-KW"/>
</dbReference>
<dbReference type="InterPro" id="IPR006066">
    <property type="entry name" value="NO2/SO3_Rdtase_FeS/sirohaem_BS"/>
</dbReference>
<dbReference type="AlphaFoldDB" id="A0A074LSH5"/>
<dbReference type="InterPro" id="IPR005117">
    <property type="entry name" value="NiRdtase/SiRdtase_haem-b_fer"/>
</dbReference>
<dbReference type="InterPro" id="IPR006067">
    <property type="entry name" value="NO2/SO3_Rdtase_4Fe4S_dom"/>
</dbReference>
<dbReference type="InterPro" id="IPR051329">
    <property type="entry name" value="NIR_SIR_4Fe-4S"/>
</dbReference>
<evidence type="ECO:0000256" key="2">
    <source>
        <dbReference type="ARBA" id="ARBA00022485"/>
    </source>
</evidence>
<comment type="similarity">
    <text evidence="1">Belongs to the nitrite and sulfite reductase 4Fe-4S domain family.</text>
</comment>
<dbReference type="PANTHER" id="PTHR32439:SF0">
    <property type="entry name" value="FERREDOXIN--NITRITE REDUCTASE, CHLOROPLASTIC"/>
    <property type="match status" value="1"/>
</dbReference>
<dbReference type="PANTHER" id="PTHR32439">
    <property type="entry name" value="FERREDOXIN--NITRITE REDUCTASE, CHLOROPLASTIC"/>
    <property type="match status" value="1"/>
</dbReference>
<dbReference type="Gene3D" id="3.30.413.10">
    <property type="entry name" value="Sulfite Reductase Hemoprotein, domain 1"/>
    <property type="match status" value="2"/>
</dbReference>
<proteinExistence type="inferred from homology"/>
<accession>A0A074LSH5</accession>
<protein>
    <submittedName>
        <fullName evidence="10">Ferredoxin--nitrite reductase</fullName>
    </submittedName>
</protein>
<dbReference type="Pfam" id="PF01077">
    <property type="entry name" value="NIR_SIR"/>
    <property type="match status" value="2"/>
</dbReference>
<feature type="domain" description="Nitrite/sulphite reductase 4Fe-4S" evidence="8">
    <location>
        <begin position="134"/>
        <end position="286"/>
    </location>
</feature>
<evidence type="ECO:0000256" key="5">
    <source>
        <dbReference type="ARBA" id="ARBA00023002"/>
    </source>
</evidence>
<keyword evidence="5" id="KW-0560">Oxidoreductase</keyword>
<keyword evidence="7" id="KW-0411">Iron-sulfur</keyword>
<evidence type="ECO:0000259" key="9">
    <source>
        <dbReference type="Pfam" id="PF03460"/>
    </source>
</evidence>
<dbReference type="PRINTS" id="PR00397">
    <property type="entry name" value="SIROHAEM"/>
</dbReference>
<keyword evidence="6" id="KW-0408">Iron</keyword>
<dbReference type="SUPFAM" id="SSF55124">
    <property type="entry name" value="Nitrite/Sulfite reductase N-terminal domain-like"/>
    <property type="match status" value="2"/>
</dbReference>
<feature type="domain" description="Nitrite/sulphite reductase 4Fe-4S" evidence="8">
    <location>
        <begin position="389"/>
        <end position="510"/>
    </location>
</feature>
<evidence type="ECO:0000259" key="8">
    <source>
        <dbReference type="Pfam" id="PF01077"/>
    </source>
</evidence>
<keyword evidence="11" id="KW-1185">Reference proteome</keyword>
<dbReference type="InterPro" id="IPR045854">
    <property type="entry name" value="NO2/SO3_Rdtase_4Fe4S_sf"/>
</dbReference>
<sequence>MSKRGRANLATTLNKEEQLKIDKDGLDVLADIHRYAQEGFAAIDPGDFIRFKWYGIYQQKPKTDPYFMMRVKIPGGMLNYEQAVTVAQLANDFGRGLADVTTRQAIQYHWLQIEHMPEIFDRLAKVGMSPIQACGDVVRNVISSPVAGLDAQELFDVRDLVLQVEQLFLSNKEFSNLPRKFKISIAADPRDLGHPEINDLALVPALLGDEAGYHVLVGGGLSAKPFLAKNLGIFLRQEEALDVIKAVVTIFRDHGYREKRSHARVKFLMADWGPEKFLEHVEAVTGKTYTRGGVRQTTEWNGAYLYGVHPQKQAGLNFVGLSLPVGRISGDILLELARLAKKYGNGDLRTTNTQNIIIPNVADENVEALLAEPLLQTFTAKPNTFIGHAVSCTGNEFCNLALVETKERMKSIANYLDETFPNFDTPIRLHVNGCPNSCGQQQIADIGLAGALVRIDGKMQDAFDISIGGGLGADAKFNRKVVLKVKGDEVQFAIEAIVRYYEQNREAGESFRSFANRVEDDAVKAAVAAAQQARA</sequence>
<dbReference type="eggNOG" id="COG0155">
    <property type="taxonomic scope" value="Bacteria"/>
</dbReference>
<feature type="domain" description="Nitrite/Sulfite reductase ferredoxin-like" evidence="9">
    <location>
        <begin position="62"/>
        <end position="125"/>
    </location>
</feature>
<dbReference type="OrthoDB" id="9803707at2"/>
<evidence type="ECO:0000256" key="6">
    <source>
        <dbReference type="ARBA" id="ARBA00023004"/>
    </source>
</evidence>
<gene>
    <name evidence="10" type="ORF">EL26_00550</name>
</gene>
<dbReference type="PROSITE" id="PS00365">
    <property type="entry name" value="NIR_SIR"/>
    <property type="match status" value="1"/>
</dbReference>
<dbReference type="Gene3D" id="3.90.480.20">
    <property type="match status" value="1"/>
</dbReference>
<evidence type="ECO:0000256" key="3">
    <source>
        <dbReference type="ARBA" id="ARBA00022617"/>
    </source>
</evidence>
<comment type="caution">
    <text evidence="10">The sequence shown here is derived from an EMBL/GenBank/DDBJ whole genome shotgun (WGS) entry which is preliminary data.</text>
</comment>
<keyword evidence="4" id="KW-0479">Metal-binding</keyword>
<evidence type="ECO:0000256" key="7">
    <source>
        <dbReference type="ARBA" id="ARBA00023014"/>
    </source>
</evidence>
<dbReference type="EMBL" id="JMIR01000001">
    <property type="protein sequence ID" value="KEO85086.1"/>
    <property type="molecule type" value="Genomic_DNA"/>
</dbReference>
<evidence type="ECO:0000313" key="11">
    <source>
        <dbReference type="Proteomes" id="UP000027931"/>
    </source>
</evidence>
<dbReference type="GO" id="GO:0046872">
    <property type="term" value="F:metal ion binding"/>
    <property type="evidence" value="ECO:0007669"/>
    <property type="project" value="UniProtKB-KW"/>
</dbReference>
<dbReference type="SUPFAM" id="SSF56014">
    <property type="entry name" value="Nitrite and sulphite reductase 4Fe-4S domain-like"/>
    <property type="match status" value="2"/>
</dbReference>
<organism evidence="10 11">
    <name type="scientific">Tumebacillus flagellatus</name>
    <dbReference type="NCBI Taxonomy" id="1157490"/>
    <lineage>
        <taxon>Bacteria</taxon>
        <taxon>Bacillati</taxon>
        <taxon>Bacillota</taxon>
        <taxon>Bacilli</taxon>
        <taxon>Bacillales</taxon>
        <taxon>Alicyclobacillaceae</taxon>
        <taxon>Tumebacillus</taxon>
    </lineage>
</organism>
<evidence type="ECO:0000256" key="1">
    <source>
        <dbReference type="ARBA" id="ARBA00010429"/>
    </source>
</evidence>
<evidence type="ECO:0000313" key="10">
    <source>
        <dbReference type="EMBL" id="KEO85086.1"/>
    </source>
</evidence>
<dbReference type="GO" id="GO:0016491">
    <property type="term" value="F:oxidoreductase activity"/>
    <property type="evidence" value="ECO:0007669"/>
    <property type="project" value="UniProtKB-KW"/>
</dbReference>
<dbReference type="InterPro" id="IPR036136">
    <property type="entry name" value="Nit/Sulf_reduc_fer-like_dom_sf"/>
</dbReference>
<dbReference type="Pfam" id="PF03460">
    <property type="entry name" value="NIR_SIR_ferr"/>
    <property type="match status" value="2"/>
</dbReference>
<keyword evidence="2" id="KW-0004">4Fe-4S</keyword>